<name>W4K3C2_HETIT</name>
<keyword evidence="3" id="KW-1185">Reference proteome</keyword>
<dbReference type="InParanoid" id="W4K3C2"/>
<reference evidence="2 3" key="1">
    <citation type="journal article" date="2012" name="New Phytol.">
        <title>Insight into trade-off between wood decay and parasitism from the genome of a fungal forest pathogen.</title>
        <authorList>
            <person name="Olson A."/>
            <person name="Aerts A."/>
            <person name="Asiegbu F."/>
            <person name="Belbahri L."/>
            <person name="Bouzid O."/>
            <person name="Broberg A."/>
            <person name="Canback B."/>
            <person name="Coutinho P.M."/>
            <person name="Cullen D."/>
            <person name="Dalman K."/>
            <person name="Deflorio G."/>
            <person name="van Diepen L.T."/>
            <person name="Dunand C."/>
            <person name="Duplessis S."/>
            <person name="Durling M."/>
            <person name="Gonthier P."/>
            <person name="Grimwood J."/>
            <person name="Fossdal C.G."/>
            <person name="Hansson D."/>
            <person name="Henrissat B."/>
            <person name="Hietala A."/>
            <person name="Himmelstrand K."/>
            <person name="Hoffmeister D."/>
            <person name="Hogberg N."/>
            <person name="James T.Y."/>
            <person name="Karlsson M."/>
            <person name="Kohler A."/>
            <person name="Kues U."/>
            <person name="Lee Y.H."/>
            <person name="Lin Y.C."/>
            <person name="Lind M."/>
            <person name="Lindquist E."/>
            <person name="Lombard V."/>
            <person name="Lucas S."/>
            <person name="Lunden K."/>
            <person name="Morin E."/>
            <person name="Murat C."/>
            <person name="Park J."/>
            <person name="Raffaello T."/>
            <person name="Rouze P."/>
            <person name="Salamov A."/>
            <person name="Schmutz J."/>
            <person name="Solheim H."/>
            <person name="Stahlberg J."/>
            <person name="Velez H."/>
            <person name="de Vries R.P."/>
            <person name="Wiebenga A."/>
            <person name="Woodward S."/>
            <person name="Yakovlev I."/>
            <person name="Garbelotto M."/>
            <person name="Martin F."/>
            <person name="Grigoriev I.V."/>
            <person name="Stenlid J."/>
        </authorList>
    </citation>
    <scope>NUCLEOTIDE SEQUENCE [LARGE SCALE GENOMIC DNA]</scope>
    <source>
        <strain evidence="2 3">TC 32-1</strain>
    </source>
</reference>
<dbReference type="RefSeq" id="XP_009547065.1">
    <property type="nucleotide sequence ID" value="XM_009548770.1"/>
</dbReference>
<evidence type="ECO:0000313" key="3">
    <source>
        <dbReference type="Proteomes" id="UP000030671"/>
    </source>
</evidence>
<dbReference type="GeneID" id="20676216"/>
<organism evidence="2 3">
    <name type="scientific">Heterobasidion irregulare (strain TC 32-1)</name>
    <dbReference type="NCBI Taxonomy" id="747525"/>
    <lineage>
        <taxon>Eukaryota</taxon>
        <taxon>Fungi</taxon>
        <taxon>Dikarya</taxon>
        <taxon>Basidiomycota</taxon>
        <taxon>Agaricomycotina</taxon>
        <taxon>Agaricomycetes</taxon>
        <taxon>Russulales</taxon>
        <taxon>Bondarzewiaceae</taxon>
        <taxon>Heterobasidion</taxon>
        <taxon>Heterobasidion annosum species complex</taxon>
    </lineage>
</organism>
<dbReference type="Proteomes" id="UP000030671">
    <property type="component" value="Unassembled WGS sequence"/>
</dbReference>
<evidence type="ECO:0000313" key="2">
    <source>
        <dbReference type="EMBL" id="ETW80297.1"/>
    </source>
</evidence>
<dbReference type="EMBL" id="KI925459">
    <property type="protein sequence ID" value="ETW80297.1"/>
    <property type="molecule type" value="Genomic_DNA"/>
</dbReference>
<feature type="region of interest" description="Disordered" evidence="1">
    <location>
        <begin position="63"/>
        <end position="111"/>
    </location>
</feature>
<gene>
    <name evidence="2" type="ORF">HETIRDRAFT_451929</name>
</gene>
<protein>
    <submittedName>
        <fullName evidence="2">Uncharacterized protein</fullName>
    </submittedName>
</protein>
<evidence type="ECO:0000256" key="1">
    <source>
        <dbReference type="SAM" id="MobiDB-lite"/>
    </source>
</evidence>
<feature type="compositionally biased region" description="Low complexity" evidence="1">
    <location>
        <begin position="182"/>
        <end position="195"/>
    </location>
</feature>
<dbReference type="HOGENOM" id="CLU_1061945_0_0_1"/>
<dbReference type="AlphaFoldDB" id="W4K3C2"/>
<proteinExistence type="predicted"/>
<feature type="region of interest" description="Disordered" evidence="1">
    <location>
        <begin position="182"/>
        <end position="235"/>
    </location>
</feature>
<sequence>MHLTEWRSLRGAAIEQVGVRPAISSLPASLPPITLLPHPSPGSLSPPIFAPFPAGRCPGSHLRSNLAFDIRPTTRNVSASPKRPSPPPSLLSPASHRVQRSQNANANANASPHCPQLAGIARAALASDSAHISIGLLGDPSTALPRTHVQKAQPAVCAALQLGPPRSNQPRRALARLLTITGSISPSSSGPSGSSAPARVDGPRPCMPQPLPSHGISCAPRRRKRVPLPSRRSLPPGVPHLIALGPLRPLRLFSCTPVLPAR</sequence>
<dbReference type="KEGG" id="hir:HETIRDRAFT_451929"/>
<accession>W4K3C2</accession>